<reference evidence="5" key="1">
    <citation type="journal article" date="2014" name="Int. J. Syst. Evol. Microbiol.">
        <title>Complete genome sequence of Corynebacterium casei LMG S-19264T (=DSM 44701T), isolated from a smear-ripened cheese.</title>
        <authorList>
            <consortium name="US DOE Joint Genome Institute (JGI-PGF)"/>
            <person name="Walter F."/>
            <person name="Albersmeier A."/>
            <person name="Kalinowski J."/>
            <person name="Ruckert C."/>
        </authorList>
    </citation>
    <scope>NUCLEOTIDE SEQUENCE</scope>
    <source>
        <strain evidence="5">JCM 31311</strain>
    </source>
</reference>
<protein>
    <recommendedName>
        <fullName evidence="4">Glycoside hydrolase family 3 N-terminal domain-containing protein</fullName>
    </recommendedName>
</protein>
<dbReference type="PANTHER" id="PTHR30480">
    <property type="entry name" value="BETA-HEXOSAMINIDASE-RELATED"/>
    <property type="match status" value="1"/>
</dbReference>
<dbReference type="PANTHER" id="PTHR30480:SF16">
    <property type="entry name" value="GLYCOSIDE HYDROLASE FAMILY 3 DOMAIN PROTEIN"/>
    <property type="match status" value="1"/>
</dbReference>
<sequence>MPQSESKLFPNRALIVDLPGADLDPASAALLREYGFGGVCLFARNVSTPERTARLVSDIRSILGPDALIGIDQEGGAVLRRLDVPMPPAPMGLSAALLGLPEDEQRAQAFQAGAIAARGLLELGINWNYAPDLDVNVNPLNPVIGERSFGADPQTVARLGVAWAQGSEAAGVLAAVKHFPGHGDTFQDSHLTLPTVAKSRPELEATEWLPFHAAVNAGIGSIMTAHIIYSALDSERPATLSAAVLTGLLRDEWGYDGVVVTDATDMKAIRDHYPNGQAGPLALIAGADAALSCGHGDDTPHREHAAAMQRALESGELSQARLGEALNRLQRAAQRFPGTPRPYTGAQKQADQAQVDAWGRASITRTGEVAALNPEQPVLLLVSEGAGAGGPYGEFLSGAALTKALQQALPHLHTALLPVNDTGPALKLLDEFPNAPVLIATTDRWNIPPTYRELTPLLQTRRTVHLALWNPYQAFELPFPALISYGFRRGNLEALGHALLSGEAPGHLPFQALQEQI</sequence>
<dbReference type="PROSITE" id="PS00775">
    <property type="entry name" value="GLYCOSYL_HYDROL_F3"/>
    <property type="match status" value="1"/>
</dbReference>
<dbReference type="InterPro" id="IPR036962">
    <property type="entry name" value="Glyco_hydro_3_N_sf"/>
</dbReference>
<evidence type="ECO:0000313" key="5">
    <source>
        <dbReference type="EMBL" id="GGR25579.1"/>
    </source>
</evidence>
<proteinExistence type="inferred from homology"/>
<evidence type="ECO:0000256" key="2">
    <source>
        <dbReference type="ARBA" id="ARBA00022801"/>
    </source>
</evidence>
<evidence type="ECO:0000313" key="6">
    <source>
        <dbReference type="Proteomes" id="UP000603865"/>
    </source>
</evidence>
<gene>
    <name evidence="5" type="ORF">GCM10008957_41480</name>
</gene>
<keyword evidence="3" id="KW-0326">Glycosidase</keyword>
<organism evidence="5 6">
    <name type="scientific">Deinococcus ruber</name>
    <dbReference type="NCBI Taxonomy" id="1848197"/>
    <lineage>
        <taxon>Bacteria</taxon>
        <taxon>Thermotogati</taxon>
        <taxon>Deinococcota</taxon>
        <taxon>Deinococci</taxon>
        <taxon>Deinococcales</taxon>
        <taxon>Deinococcaceae</taxon>
        <taxon>Deinococcus</taxon>
    </lineage>
</organism>
<accession>A0A918CK39</accession>
<dbReference type="InterPro" id="IPR001764">
    <property type="entry name" value="Glyco_hydro_3_N"/>
</dbReference>
<evidence type="ECO:0000256" key="1">
    <source>
        <dbReference type="ARBA" id="ARBA00005336"/>
    </source>
</evidence>
<keyword evidence="2" id="KW-0378">Hydrolase</keyword>
<dbReference type="GO" id="GO:0005975">
    <property type="term" value="P:carbohydrate metabolic process"/>
    <property type="evidence" value="ECO:0007669"/>
    <property type="project" value="InterPro"/>
</dbReference>
<reference evidence="5" key="2">
    <citation type="submission" date="2020-09" db="EMBL/GenBank/DDBJ databases">
        <authorList>
            <person name="Sun Q."/>
            <person name="Ohkuma M."/>
        </authorList>
    </citation>
    <scope>NUCLEOTIDE SEQUENCE</scope>
    <source>
        <strain evidence="5">JCM 31311</strain>
    </source>
</reference>
<comment type="similarity">
    <text evidence="1">Belongs to the glycosyl hydrolase 3 family.</text>
</comment>
<feature type="domain" description="Glycoside hydrolase family 3 N-terminal" evidence="4">
    <location>
        <begin position="26"/>
        <end position="331"/>
    </location>
</feature>
<name>A0A918CK39_9DEIO</name>
<dbReference type="InterPro" id="IPR019800">
    <property type="entry name" value="Glyco_hydro_3_AS"/>
</dbReference>
<keyword evidence="6" id="KW-1185">Reference proteome</keyword>
<dbReference type="Pfam" id="PF00933">
    <property type="entry name" value="Glyco_hydro_3"/>
    <property type="match status" value="1"/>
</dbReference>
<dbReference type="RefSeq" id="WP_189092417.1">
    <property type="nucleotide sequence ID" value="NZ_BMQL01000036.1"/>
</dbReference>
<dbReference type="Proteomes" id="UP000603865">
    <property type="component" value="Unassembled WGS sequence"/>
</dbReference>
<dbReference type="InterPro" id="IPR017853">
    <property type="entry name" value="GH"/>
</dbReference>
<dbReference type="EMBL" id="BMQL01000036">
    <property type="protein sequence ID" value="GGR25579.1"/>
    <property type="molecule type" value="Genomic_DNA"/>
</dbReference>
<dbReference type="AlphaFoldDB" id="A0A918CK39"/>
<dbReference type="Gene3D" id="3.20.20.300">
    <property type="entry name" value="Glycoside hydrolase, family 3, N-terminal domain"/>
    <property type="match status" value="1"/>
</dbReference>
<evidence type="ECO:0000256" key="3">
    <source>
        <dbReference type="ARBA" id="ARBA00023295"/>
    </source>
</evidence>
<dbReference type="GO" id="GO:0009254">
    <property type="term" value="P:peptidoglycan turnover"/>
    <property type="evidence" value="ECO:0007669"/>
    <property type="project" value="TreeGrafter"/>
</dbReference>
<dbReference type="InterPro" id="IPR050226">
    <property type="entry name" value="NagZ_Beta-hexosaminidase"/>
</dbReference>
<evidence type="ECO:0000259" key="4">
    <source>
        <dbReference type="Pfam" id="PF00933"/>
    </source>
</evidence>
<dbReference type="GO" id="GO:0004553">
    <property type="term" value="F:hydrolase activity, hydrolyzing O-glycosyl compounds"/>
    <property type="evidence" value="ECO:0007669"/>
    <property type="project" value="InterPro"/>
</dbReference>
<dbReference type="SUPFAM" id="SSF51445">
    <property type="entry name" value="(Trans)glycosidases"/>
    <property type="match status" value="1"/>
</dbReference>
<comment type="caution">
    <text evidence="5">The sequence shown here is derived from an EMBL/GenBank/DDBJ whole genome shotgun (WGS) entry which is preliminary data.</text>
</comment>